<keyword evidence="3" id="KW-1185">Reference proteome</keyword>
<feature type="region of interest" description="Disordered" evidence="1">
    <location>
        <begin position="96"/>
        <end position="192"/>
    </location>
</feature>
<dbReference type="Proteomes" id="UP000749646">
    <property type="component" value="Unassembled WGS sequence"/>
</dbReference>
<feature type="compositionally biased region" description="Polar residues" evidence="1">
    <location>
        <begin position="156"/>
        <end position="181"/>
    </location>
</feature>
<proteinExistence type="predicted"/>
<feature type="compositionally biased region" description="Basic and acidic residues" evidence="1">
    <location>
        <begin position="316"/>
        <end position="329"/>
    </location>
</feature>
<evidence type="ECO:0000313" key="2">
    <source>
        <dbReference type="EMBL" id="KAF9962690.1"/>
    </source>
</evidence>
<dbReference type="OrthoDB" id="5531344at2759"/>
<organism evidence="2 3">
    <name type="scientific">Modicella reniformis</name>
    <dbReference type="NCBI Taxonomy" id="1440133"/>
    <lineage>
        <taxon>Eukaryota</taxon>
        <taxon>Fungi</taxon>
        <taxon>Fungi incertae sedis</taxon>
        <taxon>Mucoromycota</taxon>
        <taxon>Mortierellomycotina</taxon>
        <taxon>Mortierellomycetes</taxon>
        <taxon>Mortierellales</taxon>
        <taxon>Mortierellaceae</taxon>
        <taxon>Modicella</taxon>
    </lineage>
</organism>
<sequence length="459" mass="50236">MENNANLPGTTTDVALTIPSVSVIADPSPSAVIATLSESFAHSTDATLTGSSNGTLVATNSAGQDMISCNTSVLEVSSSTITPQDTPMIENNYAMSGQPSIPQLSVEPTGTGVKPNPTFDKITDGPDEDVIEMDSETTSMGRVEDHASESAGLVSQVDQSQQRIPVEQQSMTSINLDQLNSDDGEQGRSESKIATPWQDILVAMLSELGLIESSRMMVVEELVLSGTQRANAPDIIQKFSRLLQESIATSGKVTGSTAEVTTGSTKRNNGGSMDTDPESLESTKRRRMDNVQSMIQENADRSEIEERMIQFMASKREQINESNRQEFIKGHTPTKRTGTDSSESQDDENDGCARVDARKLNRTIQMKLETIKNEALTKSNPRTHRQANDINIMNNGLDERLRNIQVHLNLRIAAVPACTIAERIRIVEDVIIQLERDYPMWSALHFNQPNRVVRTKNAS</sequence>
<feature type="region of interest" description="Disordered" evidence="1">
    <location>
        <begin position="250"/>
        <end position="286"/>
    </location>
</feature>
<evidence type="ECO:0000256" key="1">
    <source>
        <dbReference type="SAM" id="MobiDB-lite"/>
    </source>
</evidence>
<reference evidence="2" key="1">
    <citation type="journal article" date="2020" name="Fungal Divers.">
        <title>Resolving the Mortierellaceae phylogeny through synthesis of multi-gene phylogenetics and phylogenomics.</title>
        <authorList>
            <person name="Vandepol N."/>
            <person name="Liber J."/>
            <person name="Desiro A."/>
            <person name="Na H."/>
            <person name="Kennedy M."/>
            <person name="Barry K."/>
            <person name="Grigoriev I.V."/>
            <person name="Miller A.N."/>
            <person name="O'Donnell K."/>
            <person name="Stajich J.E."/>
            <person name="Bonito G."/>
        </authorList>
    </citation>
    <scope>NUCLEOTIDE SEQUENCE</scope>
    <source>
        <strain evidence="2">MES-2147</strain>
    </source>
</reference>
<protein>
    <submittedName>
        <fullName evidence="2">Uncharacterized protein</fullName>
    </submittedName>
</protein>
<feature type="region of interest" description="Disordered" evidence="1">
    <location>
        <begin position="316"/>
        <end position="352"/>
    </location>
</feature>
<dbReference type="EMBL" id="JAAAHW010006365">
    <property type="protein sequence ID" value="KAF9962690.1"/>
    <property type="molecule type" value="Genomic_DNA"/>
</dbReference>
<dbReference type="AlphaFoldDB" id="A0A9P6J4Z0"/>
<comment type="caution">
    <text evidence="2">The sequence shown here is derived from an EMBL/GenBank/DDBJ whole genome shotgun (WGS) entry which is preliminary data.</text>
</comment>
<feature type="compositionally biased region" description="Polar residues" evidence="1">
    <location>
        <begin position="250"/>
        <end position="272"/>
    </location>
</feature>
<evidence type="ECO:0000313" key="3">
    <source>
        <dbReference type="Proteomes" id="UP000749646"/>
    </source>
</evidence>
<accession>A0A9P6J4Z0</accession>
<gene>
    <name evidence="2" type="ORF">BGZ65_008473</name>
</gene>
<feature type="compositionally biased region" description="Polar residues" evidence="1">
    <location>
        <begin position="96"/>
        <end position="108"/>
    </location>
</feature>
<name>A0A9P6J4Z0_9FUNG</name>
<feature type="compositionally biased region" description="Acidic residues" evidence="1">
    <location>
        <begin position="125"/>
        <end position="135"/>
    </location>
</feature>